<dbReference type="InterPro" id="IPR044897">
    <property type="entry name" value="INPP1_dom_1"/>
</dbReference>
<name>A0ABD0T434_LOXSC</name>
<proteinExistence type="inferred from homology"/>
<organism evidence="3 4">
    <name type="scientific">Loxostege sticticalis</name>
    <name type="common">Beet webworm moth</name>
    <dbReference type="NCBI Taxonomy" id="481309"/>
    <lineage>
        <taxon>Eukaryota</taxon>
        <taxon>Metazoa</taxon>
        <taxon>Ecdysozoa</taxon>
        <taxon>Arthropoda</taxon>
        <taxon>Hexapoda</taxon>
        <taxon>Insecta</taxon>
        <taxon>Pterygota</taxon>
        <taxon>Neoptera</taxon>
        <taxon>Endopterygota</taxon>
        <taxon>Lepidoptera</taxon>
        <taxon>Glossata</taxon>
        <taxon>Ditrysia</taxon>
        <taxon>Pyraloidea</taxon>
        <taxon>Crambidae</taxon>
        <taxon>Pyraustinae</taxon>
        <taxon>Loxostege</taxon>
    </lineage>
</organism>
<comment type="caution">
    <text evidence="3">The sequence shown here is derived from an EMBL/GenBank/DDBJ whole genome shotgun (WGS) entry which is preliminary data.</text>
</comment>
<dbReference type="Gene3D" id="3.30.540.10">
    <property type="entry name" value="Fructose-1,6-Bisphosphatase, subunit A, domain 1"/>
    <property type="match status" value="1"/>
</dbReference>
<feature type="binding site" evidence="2">
    <location>
        <position position="150"/>
    </location>
    <ligand>
        <name>Mg(2+)</name>
        <dbReference type="ChEBI" id="CHEBI:18420"/>
        <label>1</label>
        <note>catalytic</note>
    </ligand>
</feature>
<keyword evidence="2" id="KW-0479">Metal-binding</keyword>
<comment type="similarity">
    <text evidence="1">Belongs to the inositol monophosphatase superfamily.</text>
</comment>
<dbReference type="EMBL" id="JBEDNZ010000010">
    <property type="protein sequence ID" value="KAL0832773.1"/>
    <property type="molecule type" value="Genomic_DNA"/>
</dbReference>
<dbReference type="PANTHER" id="PTHR43028:SF3">
    <property type="entry name" value="INOSITOL POLYPHOSPHATE 1-PHOSPHATASE"/>
    <property type="match status" value="1"/>
</dbReference>
<dbReference type="InterPro" id="IPR050725">
    <property type="entry name" value="CysQ/Inositol_MonoPase"/>
</dbReference>
<dbReference type="Gene3D" id="3.40.190.80">
    <property type="match status" value="1"/>
</dbReference>
<keyword evidence="2" id="KW-0460">Magnesium</keyword>
<dbReference type="Gene3D" id="4.10.460.10">
    <property type="entry name" value="Inositol Polyphosphate 1-phosphatase, domain 1"/>
    <property type="match status" value="1"/>
</dbReference>
<feature type="binding site" evidence="2">
    <location>
        <position position="147"/>
    </location>
    <ligand>
        <name>Mg(2+)</name>
        <dbReference type="ChEBI" id="CHEBI:18420"/>
        <label>1</label>
        <note>catalytic</note>
    </ligand>
</feature>
<evidence type="ECO:0000256" key="1">
    <source>
        <dbReference type="ARBA" id="ARBA00009759"/>
    </source>
</evidence>
<dbReference type="Pfam" id="PF00459">
    <property type="entry name" value="Inositol_P"/>
    <property type="match status" value="1"/>
</dbReference>
<accession>A0ABD0T434</accession>
<evidence type="ECO:0000256" key="2">
    <source>
        <dbReference type="PIRSR" id="PIRSR600760-2"/>
    </source>
</evidence>
<dbReference type="PANTHER" id="PTHR43028">
    <property type="entry name" value="3'(2'),5'-BISPHOSPHATE NUCLEOTIDASE 1"/>
    <property type="match status" value="1"/>
</dbReference>
<gene>
    <name evidence="3" type="ORF">ABMA28_000938</name>
</gene>
<dbReference type="AlphaFoldDB" id="A0ABD0T434"/>
<evidence type="ECO:0008006" key="5">
    <source>
        <dbReference type="Google" id="ProtNLM"/>
    </source>
</evidence>
<feature type="binding site" evidence="2">
    <location>
        <position position="79"/>
    </location>
    <ligand>
        <name>Mg(2+)</name>
        <dbReference type="ChEBI" id="CHEBI:18420"/>
        <label>1</label>
        <note>catalytic</note>
    </ligand>
</feature>
<protein>
    <recommendedName>
        <fullName evidence="5">Inositol polyphosphate 1-phosphatase</fullName>
    </recommendedName>
</protein>
<dbReference type="SUPFAM" id="SSF56655">
    <property type="entry name" value="Carbohydrate phosphatase"/>
    <property type="match status" value="1"/>
</dbReference>
<dbReference type="InterPro" id="IPR000760">
    <property type="entry name" value="Inositol_monophosphatase-like"/>
</dbReference>
<feature type="binding site" evidence="2">
    <location>
        <position position="149"/>
    </location>
    <ligand>
        <name>Mg(2+)</name>
        <dbReference type="ChEBI" id="CHEBI:18420"/>
        <label>1</label>
        <note>catalytic</note>
    </ligand>
</feature>
<comment type="cofactor">
    <cofactor evidence="2">
        <name>Mg(2+)</name>
        <dbReference type="ChEBI" id="CHEBI:18420"/>
    </cofactor>
</comment>
<evidence type="ECO:0000313" key="4">
    <source>
        <dbReference type="Proteomes" id="UP001549921"/>
    </source>
</evidence>
<dbReference type="Proteomes" id="UP001549921">
    <property type="component" value="Unassembled WGS sequence"/>
</dbReference>
<dbReference type="InterPro" id="IPR020550">
    <property type="entry name" value="Inositol_monophosphatase_CS"/>
</dbReference>
<reference evidence="3 4" key="1">
    <citation type="submission" date="2024-06" db="EMBL/GenBank/DDBJ databases">
        <title>A chromosome-level genome assembly of beet webworm, Loxostege sticticalis.</title>
        <authorList>
            <person name="Zhang Y."/>
        </authorList>
    </citation>
    <scope>NUCLEOTIDE SEQUENCE [LARGE SCALE GENOMIC DNA]</scope>
    <source>
        <strain evidence="3">AQ028</strain>
        <tissue evidence="3">Male pupae</tissue>
    </source>
</reference>
<evidence type="ECO:0000313" key="3">
    <source>
        <dbReference type="EMBL" id="KAL0832773.1"/>
    </source>
</evidence>
<sequence>MTEILQALIDASERAALVAKSCCSDDCQDDLLIAEKCEGEANARFEKDYKTIADVLAQECAKTTLVSRFPELSGHVRGEECCEIGGKAIKLESSVDETAKLLSSLVQPNLAKRMAVAAHTDVKHQLCNRLPTDLPDVDVSDLGIWIDPIDATAEFIAGVNGTAASDGGLEYVTVLIGAYKRSTGEPVIGVINQPFYDGGKGRLFWGICYGDIKKWGEHNVEIPGSSGVILMSAAEDPQLKKAYEDKFEIKSAAGAGNKLLKVAIGEAVAYILSKGTTFLWDTCGPHAIIKARGGDIWSFNTDQPIKYNIPHSDDTQQFCNSGGILACSHVNDQNEFKYILNVKNVVKNQLFQ</sequence>
<dbReference type="PROSITE" id="PS00630">
    <property type="entry name" value="IMP_2"/>
    <property type="match status" value="1"/>
</dbReference>
<feature type="binding site" evidence="2">
    <location>
        <position position="281"/>
    </location>
    <ligand>
        <name>Mg(2+)</name>
        <dbReference type="ChEBI" id="CHEBI:18420"/>
        <label>1</label>
        <note>catalytic</note>
    </ligand>
</feature>